<proteinExistence type="predicted"/>
<dbReference type="AlphaFoldDB" id="X1QLM8"/>
<accession>X1QLM8</accession>
<dbReference type="InterPro" id="IPR019270">
    <property type="entry name" value="DUF2283"/>
</dbReference>
<organism evidence="1">
    <name type="scientific">marine sediment metagenome</name>
    <dbReference type="NCBI Taxonomy" id="412755"/>
    <lineage>
        <taxon>unclassified sequences</taxon>
        <taxon>metagenomes</taxon>
        <taxon>ecological metagenomes</taxon>
    </lineage>
</organism>
<name>X1QLM8_9ZZZZ</name>
<sequence length="78" mass="8695">MEAVIKDARDIDIFSDKEHDALYISFGKAQEADDSELTDNDVVVRYRKGRIIGVTVLEFSKRPPAKIWEGPARASATA</sequence>
<reference evidence="1" key="1">
    <citation type="journal article" date="2014" name="Front. Microbiol.">
        <title>High frequency of phylogenetically diverse reductive dehalogenase-homologous genes in deep subseafloor sedimentary metagenomes.</title>
        <authorList>
            <person name="Kawai M."/>
            <person name="Futagami T."/>
            <person name="Toyoda A."/>
            <person name="Takaki Y."/>
            <person name="Nishi S."/>
            <person name="Hori S."/>
            <person name="Arai W."/>
            <person name="Tsubouchi T."/>
            <person name="Morono Y."/>
            <person name="Uchiyama I."/>
            <person name="Ito T."/>
            <person name="Fujiyama A."/>
            <person name="Inagaki F."/>
            <person name="Takami H."/>
        </authorList>
    </citation>
    <scope>NUCLEOTIDE SEQUENCE</scope>
    <source>
        <strain evidence="1">Expedition CK06-06</strain>
    </source>
</reference>
<gene>
    <name evidence="1" type="ORF">S06H3_56351</name>
</gene>
<evidence type="ECO:0000313" key="1">
    <source>
        <dbReference type="EMBL" id="GAI51900.1"/>
    </source>
</evidence>
<dbReference type="Pfam" id="PF10049">
    <property type="entry name" value="DUF2283"/>
    <property type="match status" value="1"/>
</dbReference>
<protein>
    <recommendedName>
        <fullName evidence="2">DUF2283 domain-containing protein</fullName>
    </recommendedName>
</protein>
<evidence type="ECO:0008006" key="2">
    <source>
        <dbReference type="Google" id="ProtNLM"/>
    </source>
</evidence>
<comment type="caution">
    <text evidence="1">The sequence shown here is derived from an EMBL/GenBank/DDBJ whole genome shotgun (WGS) entry which is preliminary data.</text>
</comment>
<dbReference type="EMBL" id="BARV01036241">
    <property type="protein sequence ID" value="GAI51900.1"/>
    <property type="molecule type" value="Genomic_DNA"/>
</dbReference>